<dbReference type="EMBL" id="SPUK01000005">
    <property type="protein sequence ID" value="TQV97292.1"/>
    <property type="molecule type" value="Genomic_DNA"/>
</dbReference>
<dbReference type="Proteomes" id="UP000315783">
    <property type="component" value="Unassembled WGS sequence"/>
</dbReference>
<comment type="caution">
    <text evidence="1">The sequence shown here is derived from an EMBL/GenBank/DDBJ whole genome shotgun (WGS) entry which is preliminary data.</text>
</comment>
<protein>
    <submittedName>
        <fullName evidence="1">Uncharacterized protein</fullName>
    </submittedName>
</protein>
<gene>
    <name evidence="1" type="ORF">IF1G_04532</name>
</gene>
<accession>A0A545V6F9</accession>
<keyword evidence="2" id="KW-1185">Reference proteome</keyword>
<dbReference type="AlphaFoldDB" id="A0A545V6F9"/>
<proteinExistence type="predicted"/>
<reference evidence="1 2" key="1">
    <citation type="journal article" date="2019" name="Appl. Microbiol. Biotechnol.">
        <title>Genome sequence of Isaria javanica and comparative genome analysis insights into family S53 peptidase evolution in fungal entomopathogens.</title>
        <authorList>
            <person name="Lin R."/>
            <person name="Zhang X."/>
            <person name="Xin B."/>
            <person name="Zou M."/>
            <person name="Gao Y."/>
            <person name="Qin F."/>
            <person name="Hu Q."/>
            <person name="Xie B."/>
            <person name="Cheng X."/>
        </authorList>
    </citation>
    <scope>NUCLEOTIDE SEQUENCE [LARGE SCALE GENOMIC DNA]</scope>
    <source>
        <strain evidence="1 2">IJ1G</strain>
    </source>
</reference>
<name>A0A545V6F9_9HYPO</name>
<evidence type="ECO:0000313" key="2">
    <source>
        <dbReference type="Proteomes" id="UP000315783"/>
    </source>
</evidence>
<evidence type="ECO:0000313" key="1">
    <source>
        <dbReference type="EMBL" id="TQV97292.1"/>
    </source>
</evidence>
<sequence>MRLWQYCPLRNNAKLHWVTSRLLGSFERERIARNRRLWGEPHTHKCVNLLIERRESGEYLAAWSFTSENSIAGTVTPGFGDQAQRAHSTCLGMLASLTPRFFMNHCTRKWRKKRVPIQ</sequence>
<organism evidence="1 2">
    <name type="scientific">Cordyceps javanica</name>
    <dbReference type="NCBI Taxonomy" id="43265"/>
    <lineage>
        <taxon>Eukaryota</taxon>
        <taxon>Fungi</taxon>
        <taxon>Dikarya</taxon>
        <taxon>Ascomycota</taxon>
        <taxon>Pezizomycotina</taxon>
        <taxon>Sordariomycetes</taxon>
        <taxon>Hypocreomycetidae</taxon>
        <taxon>Hypocreales</taxon>
        <taxon>Cordycipitaceae</taxon>
        <taxon>Cordyceps</taxon>
    </lineage>
</organism>